<dbReference type="Gene3D" id="3.30.43.10">
    <property type="entry name" value="Uridine Diphospho-n-acetylenolpyruvylglucosamine Reductase, domain 2"/>
    <property type="match status" value="1"/>
</dbReference>
<dbReference type="GO" id="GO:0071949">
    <property type="term" value="F:FAD binding"/>
    <property type="evidence" value="ECO:0007669"/>
    <property type="project" value="InterPro"/>
</dbReference>
<dbReference type="Gene3D" id="3.30.465.10">
    <property type="match status" value="1"/>
</dbReference>
<dbReference type="PROSITE" id="PS51387">
    <property type="entry name" value="FAD_PCMH"/>
    <property type="match status" value="1"/>
</dbReference>
<organism evidence="2">
    <name type="scientific">mine drainage metagenome</name>
    <dbReference type="NCBI Taxonomy" id="410659"/>
    <lineage>
        <taxon>unclassified sequences</taxon>
        <taxon>metagenomes</taxon>
        <taxon>ecological metagenomes</taxon>
    </lineage>
</organism>
<dbReference type="SUPFAM" id="SSF56176">
    <property type="entry name" value="FAD-binding/transporter-associated domain-like"/>
    <property type="match status" value="1"/>
</dbReference>
<dbReference type="InterPro" id="IPR016169">
    <property type="entry name" value="FAD-bd_PCMH_sub2"/>
</dbReference>
<dbReference type="PANTHER" id="PTHR42659">
    <property type="entry name" value="XANTHINE DEHYDROGENASE SUBUNIT C-RELATED"/>
    <property type="match status" value="1"/>
</dbReference>
<sequence length="201" mass="21296">MSSFDLVYPASEEEAIALLARAPAGETAVLAGGTDLLNDLEGQRIAPRQLLSLRRLPWNRWSWTGPALTIGSTAPLADLEYDPKIRADFPGLITAIEAVGSVALRSRATLGGNLGRSGSASDLIPMLLALDAGVEVVGPSGRRRATVDDLVVTSRRPALAPGELIRSILLPESRPSAYLWQRIRPTQDVSHVGVAVAFSPG</sequence>
<dbReference type="EMBL" id="AUZY01009809">
    <property type="protein sequence ID" value="EQD40842.1"/>
    <property type="molecule type" value="Genomic_DNA"/>
</dbReference>
<feature type="non-terminal residue" evidence="2">
    <location>
        <position position="201"/>
    </location>
</feature>
<name>T0Z9T0_9ZZZZ</name>
<proteinExistence type="predicted"/>
<keyword evidence="2" id="KW-0560">Oxidoreductase</keyword>
<dbReference type="InterPro" id="IPR016167">
    <property type="entry name" value="FAD-bd_PCMH_sub1"/>
</dbReference>
<dbReference type="PANTHER" id="PTHR42659:SF9">
    <property type="entry name" value="XANTHINE DEHYDROGENASE FAD-BINDING SUBUNIT XDHB-RELATED"/>
    <property type="match status" value="1"/>
</dbReference>
<reference evidence="2" key="2">
    <citation type="journal article" date="2014" name="ISME J.">
        <title>Microbial stratification in low pH oxic and suboxic macroscopic growths along an acid mine drainage.</title>
        <authorList>
            <person name="Mendez-Garcia C."/>
            <person name="Mesa V."/>
            <person name="Sprenger R.R."/>
            <person name="Richter M."/>
            <person name="Diez M.S."/>
            <person name="Solano J."/>
            <person name="Bargiela R."/>
            <person name="Golyshina O.V."/>
            <person name="Manteca A."/>
            <person name="Ramos J.L."/>
            <person name="Gallego J.R."/>
            <person name="Llorente I."/>
            <person name="Martins Dos Santos V.A."/>
            <person name="Jensen O.N."/>
            <person name="Pelaez A.I."/>
            <person name="Sanchez J."/>
            <person name="Ferrer M."/>
        </authorList>
    </citation>
    <scope>NUCLEOTIDE SEQUENCE</scope>
</reference>
<reference evidence="2" key="1">
    <citation type="submission" date="2013-08" db="EMBL/GenBank/DDBJ databases">
        <authorList>
            <person name="Mendez C."/>
            <person name="Richter M."/>
            <person name="Ferrer M."/>
            <person name="Sanchez J."/>
        </authorList>
    </citation>
    <scope>NUCLEOTIDE SEQUENCE</scope>
</reference>
<dbReference type="InterPro" id="IPR016166">
    <property type="entry name" value="FAD-bd_PCMH"/>
</dbReference>
<comment type="caution">
    <text evidence="2">The sequence shown here is derived from an EMBL/GenBank/DDBJ whole genome shotgun (WGS) entry which is preliminary data.</text>
</comment>
<feature type="domain" description="FAD-binding PCMH-type" evidence="1">
    <location>
        <begin position="1"/>
        <end position="175"/>
    </location>
</feature>
<dbReference type="EC" id="1.-.-.-" evidence="2"/>
<evidence type="ECO:0000313" key="2">
    <source>
        <dbReference type="EMBL" id="EQD40842.1"/>
    </source>
</evidence>
<protein>
    <submittedName>
        <fullName evidence="2">Molybdopterin dehydrogenase FAD-binding protein</fullName>
        <ecNumber evidence="2">1.-.-.-</ecNumber>
    </submittedName>
</protein>
<accession>T0Z9T0</accession>
<dbReference type="InterPro" id="IPR051312">
    <property type="entry name" value="Diverse_Substr_Oxidored"/>
</dbReference>
<gene>
    <name evidence="2" type="ORF">B1B_14775</name>
</gene>
<dbReference type="GO" id="GO:0016491">
    <property type="term" value="F:oxidoreductase activity"/>
    <property type="evidence" value="ECO:0007669"/>
    <property type="project" value="UniProtKB-KW"/>
</dbReference>
<dbReference type="InterPro" id="IPR036318">
    <property type="entry name" value="FAD-bd_PCMH-like_sf"/>
</dbReference>
<dbReference type="InterPro" id="IPR002346">
    <property type="entry name" value="Mopterin_DH_FAD-bd"/>
</dbReference>
<dbReference type="Pfam" id="PF00941">
    <property type="entry name" value="FAD_binding_5"/>
    <property type="match status" value="1"/>
</dbReference>
<dbReference type="AlphaFoldDB" id="T0Z9T0"/>
<evidence type="ECO:0000259" key="1">
    <source>
        <dbReference type="PROSITE" id="PS51387"/>
    </source>
</evidence>